<dbReference type="InterPro" id="IPR027417">
    <property type="entry name" value="P-loop_NTPase"/>
</dbReference>
<dbReference type="Pfam" id="PF18052">
    <property type="entry name" value="Rx_N"/>
    <property type="match status" value="1"/>
</dbReference>
<protein>
    <recommendedName>
        <fullName evidence="10">AAA+ ATPase domain-containing protein</fullName>
    </recommendedName>
</protein>
<organism evidence="9">
    <name type="scientific">Eucalyptus grandis</name>
    <name type="common">Flooded gum</name>
    <dbReference type="NCBI Taxonomy" id="71139"/>
    <lineage>
        <taxon>Eukaryota</taxon>
        <taxon>Viridiplantae</taxon>
        <taxon>Streptophyta</taxon>
        <taxon>Embryophyta</taxon>
        <taxon>Tracheophyta</taxon>
        <taxon>Spermatophyta</taxon>
        <taxon>Magnoliopsida</taxon>
        <taxon>eudicotyledons</taxon>
        <taxon>Gunneridae</taxon>
        <taxon>Pentapetalae</taxon>
        <taxon>rosids</taxon>
        <taxon>malvids</taxon>
        <taxon>Myrtales</taxon>
        <taxon>Myrtaceae</taxon>
        <taxon>Myrtoideae</taxon>
        <taxon>Eucalypteae</taxon>
        <taxon>Eucalyptus</taxon>
    </lineage>
</organism>
<dbReference type="PRINTS" id="PR00364">
    <property type="entry name" value="DISEASERSIST"/>
</dbReference>
<dbReference type="Gene3D" id="1.10.10.10">
    <property type="entry name" value="Winged helix-like DNA-binding domain superfamily/Winged helix DNA-binding domain"/>
    <property type="match status" value="1"/>
</dbReference>
<evidence type="ECO:0000256" key="2">
    <source>
        <dbReference type="ARBA" id="ARBA00022741"/>
    </source>
</evidence>
<dbReference type="SUPFAM" id="SSF52540">
    <property type="entry name" value="P-loop containing nucleoside triphosphate hydrolases"/>
    <property type="match status" value="1"/>
</dbReference>
<dbReference type="InParanoid" id="A0A059DJ42"/>
<feature type="domain" description="Disease resistance protein winged helix" evidence="7">
    <location>
        <begin position="428"/>
        <end position="498"/>
    </location>
</feature>
<dbReference type="EMBL" id="KK198753">
    <property type="protein sequence ID" value="KCW90375.1"/>
    <property type="molecule type" value="Genomic_DNA"/>
</dbReference>
<evidence type="ECO:0000259" key="7">
    <source>
        <dbReference type="Pfam" id="PF23559"/>
    </source>
</evidence>
<dbReference type="Gene3D" id="3.40.50.300">
    <property type="entry name" value="P-loop containing nucleotide triphosphate hydrolases"/>
    <property type="match status" value="1"/>
</dbReference>
<evidence type="ECO:0000256" key="3">
    <source>
        <dbReference type="ARBA" id="ARBA00022821"/>
    </source>
</evidence>
<dbReference type="OMA" id="WISEMIF"/>
<dbReference type="OrthoDB" id="2018467at2759"/>
<dbReference type="AlphaFoldDB" id="A0A059DJ42"/>
<dbReference type="Pfam" id="PF23598">
    <property type="entry name" value="LRR_14"/>
    <property type="match status" value="1"/>
</dbReference>
<dbReference type="GO" id="GO:0005524">
    <property type="term" value="F:ATP binding"/>
    <property type="evidence" value="ECO:0007669"/>
    <property type="project" value="UniProtKB-KW"/>
</dbReference>
<dbReference type="SUPFAM" id="SSF52058">
    <property type="entry name" value="L domain-like"/>
    <property type="match status" value="1"/>
</dbReference>
<dbReference type="GO" id="GO:0043531">
    <property type="term" value="F:ADP binding"/>
    <property type="evidence" value="ECO:0007669"/>
    <property type="project" value="InterPro"/>
</dbReference>
<reference evidence="9" key="1">
    <citation type="submission" date="2013-07" db="EMBL/GenBank/DDBJ databases">
        <title>The genome of Eucalyptus grandis.</title>
        <authorList>
            <person name="Schmutz J."/>
            <person name="Hayes R."/>
            <person name="Myburg A."/>
            <person name="Tuskan G."/>
            <person name="Grattapaglia D."/>
            <person name="Rokhsar D.S."/>
        </authorList>
    </citation>
    <scope>NUCLEOTIDE SEQUENCE</scope>
    <source>
        <tissue evidence="9">Leaf extractions</tissue>
    </source>
</reference>
<dbReference type="Gene3D" id="3.80.10.10">
    <property type="entry name" value="Ribonuclease Inhibitor"/>
    <property type="match status" value="1"/>
</dbReference>
<dbReference type="InterPro" id="IPR032675">
    <property type="entry name" value="LRR_dom_sf"/>
</dbReference>
<dbReference type="Pfam" id="PF23559">
    <property type="entry name" value="WHD_DRP"/>
    <property type="match status" value="1"/>
</dbReference>
<evidence type="ECO:0000256" key="4">
    <source>
        <dbReference type="ARBA" id="ARBA00022840"/>
    </source>
</evidence>
<dbReference type="Pfam" id="PF00931">
    <property type="entry name" value="NB-ARC"/>
    <property type="match status" value="1"/>
</dbReference>
<name>A0A059DJ42_EUCGR</name>
<dbReference type="InterPro" id="IPR036388">
    <property type="entry name" value="WH-like_DNA-bd_sf"/>
</dbReference>
<dbReference type="InterPro" id="IPR058922">
    <property type="entry name" value="WHD_DRP"/>
</dbReference>
<dbReference type="PANTHER" id="PTHR36766">
    <property type="entry name" value="PLANT BROAD-SPECTRUM MILDEW RESISTANCE PROTEIN RPW8"/>
    <property type="match status" value="1"/>
</dbReference>
<keyword evidence="1" id="KW-0677">Repeat</keyword>
<dbReference type="PANTHER" id="PTHR36766:SF61">
    <property type="entry name" value="NB-ARC DOMAIN DISEASE RESISTANCE PROTEIN"/>
    <property type="match status" value="1"/>
</dbReference>
<feature type="domain" description="Disease resistance N-terminal" evidence="6">
    <location>
        <begin position="9"/>
        <end position="92"/>
    </location>
</feature>
<sequence length="825" mass="94690">MTEVVSSILGSLVEKLTSLATEEIQLVCGVKDDREKLKNTLEMIQMVLADAEQRQTKENVVRLWLSRLKNWCYDAEDALDEFEARALWRRVRSIEHLTLKRKVRYLYSWISEMIFQFKMAHNMKELRKSLDGIDKDETRFTLSTNVHERTIVPRRETHSFVPASNVIGRNEEKESIIEWLRSDAEAIKVYSIIGMGGAGKTTLVRLVYNDKRVEEHFKNNQVWLSMPQEFKIQNIIRDIIKSLSGVAEVDNYNLEALQNHLRNLVKNRRCLFVMDDVWAMSMNDWLELTILLEGLSKGSKVILTSRNQAIAKNMGTDCLLYLANLSLEDSLTLFVKYAFDQGQEKNHPDLMEIGKEIVKKCGGNPMALRALGCLLYSKNNRSDWEHIRDSETWQLTNTLPSLEILPSLRISYDLMPSYLKQCFAYCSIFPKNHEFNNFELIELWISNGFIQSSGNNQELEEIGRQYLEELLSRSFFIFLKDIYPFLYFEMHDLIYELAISVAQTESSNMKVWTQDISPTIRHVSFPDLSGVPKDELSGCFNKPSRIRTIMCQKLGSSDSEEFFLETCILRFKHLRVLWLEESSFNLLPSSIGDLKLLRYLKLSDGTINKLPKSVYELCNLQILDLAVCQNLEELSADIKNMINLRALYITTKQKHFPESGIGRVTSLRRLCIWDCRNLEALFDDIQSLTSLRMLRIGMCRKLASLPQGIKNLKALEDLYICACGSLRLPEGDGNEPGSMSSLQSLVLSYLPELVSLPGWLEGSASTLRTIEISYCPKLSALPEWLQNCSSLTKLQLTMLPELSSLPDGVRLIPTLKISECEKLSS</sequence>
<dbReference type="FunFam" id="3.40.50.300:FF:001091">
    <property type="entry name" value="Probable disease resistance protein At1g61300"/>
    <property type="match status" value="1"/>
</dbReference>
<evidence type="ECO:0000259" key="6">
    <source>
        <dbReference type="Pfam" id="PF18052"/>
    </source>
</evidence>
<dbReference type="Gramene" id="KCW90375">
    <property type="protein sequence ID" value="KCW90375"/>
    <property type="gene ID" value="EUGRSUZ_A02516"/>
</dbReference>
<dbReference type="InterPro" id="IPR038005">
    <property type="entry name" value="RX-like_CC"/>
</dbReference>
<evidence type="ECO:0000256" key="1">
    <source>
        <dbReference type="ARBA" id="ARBA00022737"/>
    </source>
</evidence>
<feature type="domain" description="Disease resistance R13L4/SHOC-2-like LRR" evidence="8">
    <location>
        <begin position="569"/>
        <end position="773"/>
    </location>
</feature>
<dbReference type="Gene3D" id="1.10.8.430">
    <property type="entry name" value="Helical domain of apoptotic protease-activating factors"/>
    <property type="match status" value="1"/>
</dbReference>
<dbReference type="InterPro" id="IPR041118">
    <property type="entry name" value="Rx_N"/>
</dbReference>
<dbReference type="CDD" id="cd14798">
    <property type="entry name" value="RX-CC_like"/>
    <property type="match status" value="1"/>
</dbReference>
<proteinExistence type="predicted"/>
<dbReference type="GO" id="GO:0006952">
    <property type="term" value="P:defense response"/>
    <property type="evidence" value="ECO:0007669"/>
    <property type="project" value="UniProtKB-KW"/>
</dbReference>
<keyword evidence="3" id="KW-0611">Plant defense</keyword>
<dbReference type="InterPro" id="IPR055414">
    <property type="entry name" value="LRR_R13L4/SHOC2-like"/>
</dbReference>
<keyword evidence="2" id="KW-0547">Nucleotide-binding</keyword>
<feature type="domain" description="NB-ARC" evidence="5">
    <location>
        <begin position="171"/>
        <end position="341"/>
    </location>
</feature>
<dbReference type="KEGG" id="egr:104446399"/>
<gene>
    <name evidence="9" type="ORF">EUGRSUZ_A02516</name>
</gene>
<dbReference type="eggNOG" id="KOG4658">
    <property type="taxonomic scope" value="Eukaryota"/>
</dbReference>
<evidence type="ECO:0000313" key="9">
    <source>
        <dbReference type="EMBL" id="KCW90375.1"/>
    </source>
</evidence>
<evidence type="ECO:0000259" key="8">
    <source>
        <dbReference type="Pfam" id="PF23598"/>
    </source>
</evidence>
<dbReference type="InterPro" id="IPR002182">
    <property type="entry name" value="NB-ARC"/>
</dbReference>
<keyword evidence="4" id="KW-0067">ATP-binding</keyword>
<dbReference type="FunFam" id="1.10.10.10:FF:000322">
    <property type="entry name" value="Probable disease resistance protein At1g63360"/>
    <property type="match status" value="1"/>
</dbReference>
<dbReference type="InterPro" id="IPR042197">
    <property type="entry name" value="Apaf_helical"/>
</dbReference>
<accession>A0A059DJ42</accession>
<dbReference type="Gene3D" id="1.20.5.4130">
    <property type="match status" value="1"/>
</dbReference>
<evidence type="ECO:0008006" key="10">
    <source>
        <dbReference type="Google" id="ProtNLM"/>
    </source>
</evidence>
<evidence type="ECO:0000259" key="5">
    <source>
        <dbReference type="Pfam" id="PF00931"/>
    </source>
</evidence>
<dbReference type="GO" id="GO:0051707">
    <property type="term" value="P:response to other organism"/>
    <property type="evidence" value="ECO:0007669"/>
    <property type="project" value="UniProtKB-ARBA"/>
</dbReference>